<sequence length="1064" mass="116414">MGKLWIHSAASNTSKGELDKDEPLESSSRNSLQNSCPANGDFKTLKQKWRPVSGGTVSLKDIASASGEVNRNEDDASQILFKMQGGPSFIATSASNGEVKNGETLESSRCNDSHNYYEVNGDFVAPKQIWRQVSAASNTSNGELKMNEPLESSSSNSSQNSCPANGDLRTIKQKWRAVSGGTVYLEDIASSYCEAKGNVGLAGEILFNMQGDPSFNATSASNSEVKNRETSESSRSNHSQNYYRVSADFVAPKQIWRQVSAASKTSNGELKKDEPLESSSSNSFQSSCPTNGDLRTIKQKWRPVSGGTVSLNDIASSCCEVKPNADVAGEIQFKMLGDPSFIATNASNGEAKNGEALESSYASNSQNYSRVNVDFVAPKQVWRQVSAASNTCNGERKKDNPLESSSSNSSQNSCPENGDLITIKQKWRPVSGGTVSLNDIASSYCEVNRNVDVGGEILFKMQGGPSCIATSASNGEEKNAETLESSHANSSQNYYKVNGDFVAPKQIWRQVSAASNTSNGELKKNEPLEPSSSNSLQNSCPASGEILFKMQGPPSFIASNASNGEAKNVGTLESSCANNSQNHKQIWRQVSGASNTSNGELKKDEPLESSGSNSLQNSCPENGDLRTLNKKWRPVSGGPIALKDIASAFCEANRNVDVAGEILFKMQGEPSFISSSASNGEVKNGETKKDEPLESLNSNSLQNSCPANGNLRTLKQKWRPVSRGTVSNMLGKGYMKSAPSTNGSNPRTKPLKVDPKEWPVSVPWGENKSNSLKEDRLHKDMEDFLFKMLGVAFQLGRNVISDVLDNCGYDMQKSMEKLLDLSAAGLDERSKFLGESNKKTNDTHPRAEEPSCENRNEVFEYQWRSKTTNGQKRDPKGELVEGTLVDSVVMAKVDTVGSQENKKDDEDEEDSFQALRRAVEEYRGTMKEYFKAATEAFAKGDQDLANRLVEQGQFYRGKARQADEESNQKIFDTWNTDAEYEMLLDLHDHGAREAMCLLKCHLSSLAGIPSFKYLKVIVDKNEEEASNGNCQRLVRMSILWFRSRRDTIHLRSYEAIGEGINHLE</sequence>
<feature type="compositionally biased region" description="Low complexity" evidence="1">
    <location>
        <begin position="152"/>
        <end position="161"/>
    </location>
</feature>
<protein>
    <recommendedName>
        <fullName evidence="2">DUF1771 domain-containing protein</fullName>
    </recommendedName>
</protein>
<feature type="region of interest" description="Disordered" evidence="1">
    <location>
        <begin position="592"/>
        <end position="626"/>
    </location>
</feature>
<evidence type="ECO:0000256" key="1">
    <source>
        <dbReference type="SAM" id="MobiDB-lite"/>
    </source>
</evidence>
<evidence type="ECO:0000313" key="4">
    <source>
        <dbReference type="Proteomes" id="UP001396334"/>
    </source>
</evidence>
<name>A0ABR2PLP9_9ROSI</name>
<feature type="compositionally biased region" description="Low complexity" evidence="1">
    <location>
        <begin position="694"/>
        <end position="704"/>
    </location>
</feature>
<feature type="compositionally biased region" description="Basic and acidic residues" evidence="1">
    <location>
        <begin position="683"/>
        <end position="692"/>
    </location>
</feature>
<feature type="region of interest" description="Disordered" evidence="1">
    <location>
        <begin position="832"/>
        <end position="855"/>
    </location>
</feature>
<feature type="compositionally biased region" description="Low complexity" evidence="1">
    <location>
        <begin position="278"/>
        <end position="287"/>
    </location>
</feature>
<feature type="region of interest" description="Disordered" evidence="1">
    <location>
        <begin position="262"/>
        <end position="292"/>
    </location>
</feature>
<feature type="region of interest" description="Disordered" evidence="1">
    <location>
        <begin position="1"/>
        <end position="45"/>
    </location>
</feature>
<dbReference type="PANTHER" id="PTHR47872">
    <property type="entry name" value="NUCLEAR RNA EXPORT FACTOR SDE5-RELATED"/>
    <property type="match status" value="1"/>
</dbReference>
<feature type="compositionally biased region" description="Polar residues" evidence="1">
    <location>
        <begin position="738"/>
        <end position="747"/>
    </location>
</feature>
<feature type="compositionally biased region" description="Polar residues" evidence="1">
    <location>
        <begin position="609"/>
        <end position="620"/>
    </location>
</feature>
<dbReference type="Pfam" id="PF08590">
    <property type="entry name" value="DUF1771"/>
    <property type="match status" value="1"/>
</dbReference>
<evidence type="ECO:0000259" key="2">
    <source>
        <dbReference type="SMART" id="SM01162"/>
    </source>
</evidence>
<dbReference type="SMART" id="SM01162">
    <property type="entry name" value="DUF1771"/>
    <property type="match status" value="1"/>
</dbReference>
<dbReference type="EMBL" id="JBBPBN010000056">
    <property type="protein sequence ID" value="KAK8989335.1"/>
    <property type="molecule type" value="Genomic_DNA"/>
</dbReference>
<dbReference type="InterPro" id="IPR013899">
    <property type="entry name" value="DUF1771"/>
</dbReference>
<feature type="region of interest" description="Disordered" evidence="1">
    <location>
        <begin position="729"/>
        <end position="757"/>
    </location>
</feature>
<feature type="domain" description="DUF1771" evidence="2">
    <location>
        <begin position="911"/>
        <end position="976"/>
    </location>
</feature>
<reference evidence="3 4" key="1">
    <citation type="journal article" date="2024" name="G3 (Bethesda)">
        <title>Genome assembly of Hibiscus sabdariffa L. provides insights into metabolisms of medicinal natural products.</title>
        <authorList>
            <person name="Kim T."/>
        </authorList>
    </citation>
    <scope>NUCLEOTIDE SEQUENCE [LARGE SCALE GENOMIC DNA]</scope>
    <source>
        <strain evidence="3">TK-2024</strain>
        <tissue evidence="3">Old leaves</tissue>
    </source>
</reference>
<feature type="region of interest" description="Disordered" evidence="1">
    <location>
        <begin position="673"/>
        <end position="709"/>
    </location>
</feature>
<organism evidence="3 4">
    <name type="scientific">Hibiscus sabdariffa</name>
    <name type="common">roselle</name>
    <dbReference type="NCBI Taxonomy" id="183260"/>
    <lineage>
        <taxon>Eukaryota</taxon>
        <taxon>Viridiplantae</taxon>
        <taxon>Streptophyta</taxon>
        <taxon>Embryophyta</taxon>
        <taxon>Tracheophyta</taxon>
        <taxon>Spermatophyta</taxon>
        <taxon>Magnoliopsida</taxon>
        <taxon>eudicotyledons</taxon>
        <taxon>Gunneridae</taxon>
        <taxon>Pentapetalae</taxon>
        <taxon>rosids</taxon>
        <taxon>malvids</taxon>
        <taxon>Malvales</taxon>
        <taxon>Malvaceae</taxon>
        <taxon>Malvoideae</taxon>
        <taxon>Hibiscus</taxon>
    </lineage>
</organism>
<gene>
    <name evidence="3" type="ORF">V6N11_063767</name>
</gene>
<dbReference type="PANTHER" id="PTHR47872:SF3">
    <property type="entry name" value="NUCLEAR RNA EXPORT FACTOR SDE5 ISOFORM X1"/>
    <property type="match status" value="1"/>
</dbReference>
<feature type="region of interest" description="Disordered" evidence="1">
    <location>
        <begin position="140"/>
        <end position="165"/>
    </location>
</feature>
<feature type="region of interest" description="Disordered" evidence="1">
    <location>
        <begin position="387"/>
        <end position="417"/>
    </location>
</feature>
<feature type="region of interest" description="Disordered" evidence="1">
    <location>
        <begin position="514"/>
        <end position="540"/>
    </location>
</feature>
<feature type="compositionally biased region" description="Polar residues" evidence="1">
    <location>
        <begin position="25"/>
        <end position="37"/>
    </location>
</feature>
<dbReference type="Proteomes" id="UP001396334">
    <property type="component" value="Unassembled WGS sequence"/>
</dbReference>
<accession>A0ABR2PLP9</accession>
<proteinExistence type="predicted"/>
<evidence type="ECO:0000313" key="3">
    <source>
        <dbReference type="EMBL" id="KAK8989335.1"/>
    </source>
</evidence>
<feature type="region of interest" description="Disordered" evidence="1">
    <location>
        <begin position="217"/>
        <end position="238"/>
    </location>
</feature>
<comment type="caution">
    <text evidence="3">The sequence shown here is derived from an EMBL/GenBank/DDBJ whole genome shotgun (WGS) entry which is preliminary data.</text>
</comment>
<feature type="compositionally biased region" description="Polar residues" evidence="1">
    <location>
        <begin position="530"/>
        <end position="540"/>
    </location>
</feature>
<keyword evidence="4" id="KW-1185">Reference proteome</keyword>
<feature type="compositionally biased region" description="Low complexity" evidence="1">
    <location>
        <begin position="404"/>
        <end position="413"/>
    </location>
</feature>